<feature type="domain" description="FAD-binding PCMH-type" evidence="8">
    <location>
        <begin position="50"/>
        <end position="227"/>
    </location>
</feature>
<dbReference type="SUPFAM" id="SSF56176">
    <property type="entry name" value="FAD-binding/transporter-associated domain-like"/>
    <property type="match status" value="1"/>
</dbReference>
<dbReference type="PATRIC" id="fig|989403.3.peg.799"/>
<dbReference type="Pfam" id="PF01565">
    <property type="entry name" value="FAD_binding_4"/>
    <property type="match status" value="1"/>
</dbReference>
<dbReference type="RefSeq" id="WP_068002362.1">
    <property type="nucleotide sequence ID" value="NZ_FOFM01000006.1"/>
</dbReference>
<proteinExistence type="inferred from homology"/>
<dbReference type="PROSITE" id="PS51387">
    <property type="entry name" value="FAD_PCMH"/>
    <property type="match status" value="1"/>
</dbReference>
<dbReference type="InterPro" id="IPR036318">
    <property type="entry name" value="FAD-bd_PCMH-like_sf"/>
</dbReference>
<dbReference type="Gene3D" id="3.30.465.10">
    <property type="match status" value="1"/>
</dbReference>
<dbReference type="GO" id="GO:1903457">
    <property type="term" value="P:lactate catabolic process"/>
    <property type="evidence" value="ECO:0007669"/>
    <property type="project" value="TreeGrafter"/>
</dbReference>
<dbReference type="Gene3D" id="3.30.70.2740">
    <property type="match status" value="1"/>
</dbReference>
<dbReference type="InterPro" id="IPR016166">
    <property type="entry name" value="FAD-bd_PCMH"/>
</dbReference>
<protein>
    <recommendedName>
        <fullName evidence="7">D-lactate dehydrogenase (cytochrome)</fullName>
        <ecNumber evidence="7">1.1.2.4</ecNumber>
    </recommendedName>
</protein>
<gene>
    <name evidence="9" type="ORF">PsAD2_00753</name>
</gene>
<dbReference type="FunFam" id="3.30.465.10:FF:000016">
    <property type="entry name" value="probable D-lactate dehydrogenase, mitochondrial"/>
    <property type="match status" value="1"/>
</dbReference>
<evidence type="ECO:0000256" key="2">
    <source>
        <dbReference type="ARBA" id="ARBA00008000"/>
    </source>
</evidence>
<dbReference type="Gene3D" id="1.10.45.10">
    <property type="entry name" value="Vanillyl-alcohol Oxidase, Chain A, domain 4"/>
    <property type="match status" value="1"/>
</dbReference>
<dbReference type="InterPro" id="IPR006094">
    <property type="entry name" value="Oxid_FAD_bind_N"/>
</dbReference>
<keyword evidence="5" id="KW-0809">Transit peptide</keyword>
<dbReference type="STRING" id="989403.SAMN05421798_10625"/>
<keyword evidence="10" id="KW-1185">Reference proteome</keyword>
<dbReference type="AlphaFoldDB" id="A0A166ARE1"/>
<evidence type="ECO:0000256" key="6">
    <source>
        <dbReference type="ARBA" id="ARBA00023002"/>
    </source>
</evidence>
<dbReference type="EC" id="1.1.2.4" evidence="7"/>
<evidence type="ECO:0000256" key="1">
    <source>
        <dbReference type="ARBA" id="ARBA00001974"/>
    </source>
</evidence>
<evidence type="ECO:0000256" key="5">
    <source>
        <dbReference type="ARBA" id="ARBA00022946"/>
    </source>
</evidence>
<dbReference type="InterPro" id="IPR016164">
    <property type="entry name" value="FAD-linked_Oxase-like_C"/>
</dbReference>
<dbReference type="InterPro" id="IPR016171">
    <property type="entry name" value="Vanillyl_alc_oxidase_C-sub2"/>
</dbReference>
<dbReference type="PANTHER" id="PTHR11748">
    <property type="entry name" value="D-LACTATE DEHYDROGENASE"/>
    <property type="match status" value="1"/>
</dbReference>
<dbReference type="GO" id="GO:0008720">
    <property type="term" value="F:D-lactate dehydrogenase (NAD+) activity"/>
    <property type="evidence" value="ECO:0007669"/>
    <property type="project" value="TreeGrafter"/>
</dbReference>
<name>A0A166ARE1_9HYPH</name>
<dbReference type="InterPro" id="IPR004113">
    <property type="entry name" value="FAD-bd_oxidored_4_C"/>
</dbReference>
<evidence type="ECO:0000313" key="10">
    <source>
        <dbReference type="Proteomes" id="UP000076577"/>
    </source>
</evidence>
<comment type="cofactor">
    <cofactor evidence="1">
        <name>FAD</name>
        <dbReference type="ChEBI" id="CHEBI:57692"/>
    </cofactor>
</comment>
<comment type="similarity">
    <text evidence="2">Belongs to the FAD-binding oxidoreductase/transferase type 4 family.</text>
</comment>
<evidence type="ECO:0000256" key="7">
    <source>
        <dbReference type="ARBA" id="ARBA00038897"/>
    </source>
</evidence>
<accession>A0A166ARE1</accession>
<comment type="caution">
    <text evidence="9">The sequence shown here is derived from an EMBL/GenBank/DDBJ whole genome shotgun (WGS) entry which is preliminary data.</text>
</comment>
<sequence length="473" mass="50713">MSLPGMQLELTRNEEGISKTIALLTERFGERCQTSMSLREQHGHTTSWLSNQPPDAVVFAQSTEEVCEIVKLCARLRVPLIPFGSGSSLEGHLNAPYGGISLDLSQMNQIVAIHAEDLDCVVQPGVTRKQLNAYLRDTGLFFPIDPGADATIGGMAATRASGTNAVLYGTMKDMVLALSVVMPDGSLVKTGSRAKKSSAGYDLTRLMVGSEGTLGIITEITLKLKGIPEAISGGIASFDSISDCCNTVIEAVQYGIPIARIELLDALTVQSVNAYSQLCLPESPLLLVEFHGSEASVREQAERFGEIAAENSLKKFEWTTDPEERSRLWAARHDAYWAGLGLAPERTGLSTDVCVPISRLADCVTATHEDIEKNGLIGPLVGHVGDGNFHVLVLTDMSDAADIAKTEAFVERLNYRAIEMGGTCTGEHGVGQGKMKYLPTEHGAGVDVMAAIKRSLDPLNIMNPGKIIALDTK</sequence>
<evidence type="ECO:0000256" key="3">
    <source>
        <dbReference type="ARBA" id="ARBA00022630"/>
    </source>
</evidence>
<reference evidence="9 10" key="1">
    <citation type="journal article" date="2016" name="Front. Microbiol.">
        <title>Comparative Genomic Analysis Reveals a Diverse Repertoire of Genes Involved in Prokaryote-Eukaryote Interactions within the Pseudovibrio Genus.</title>
        <authorList>
            <person name="Romano S."/>
            <person name="Fernandez-Guerra A."/>
            <person name="Reen F.J."/>
            <person name="Glockner F.O."/>
            <person name="Crowley S.P."/>
            <person name="O'Sullivan O."/>
            <person name="Cotter P.D."/>
            <person name="Adams C."/>
            <person name="Dobson A.D."/>
            <person name="O'Gara F."/>
        </authorList>
    </citation>
    <scope>NUCLEOTIDE SEQUENCE [LARGE SCALE GENOMIC DNA]</scope>
    <source>
        <strain evidence="9 10">Ad2</strain>
    </source>
</reference>
<dbReference type="FunFam" id="1.10.45.10:FF:000001">
    <property type="entry name" value="D-lactate dehydrogenase mitochondrial"/>
    <property type="match status" value="1"/>
</dbReference>
<dbReference type="EMBL" id="LMCB01000004">
    <property type="protein sequence ID" value="KZL21458.1"/>
    <property type="molecule type" value="Genomic_DNA"/>
</dbReference>
<dbReference type="Proteomes" id="UP000076577">
    <property type="component" value="Unassembled WGS sequence"/>
</dbReference>
<evidence type="ECO:0000313" key="9">
    <source>
        <dbReference type="EMBL" id="KZL21458.1"/>
    </source>
</evidence>
<keyword evidence="4" id="KW-0274">FAD</keyword>
<evidence type="ECO:0000259" key="8">
    <source>
        <dbReference type="PROSITE" id="PS51387"/>
    </source>
</evidence>
<dbReference type="PANTHER" id="PTHR11748:SF111">
    <property type="entry name" value="D-LACTATE DEHYDROGENASE, MITOCHONDRIAL-RELATED"/>
    <property type="match status" value="1"/>
</dbReference>
<keyword evidence="3" id="KW-0285">Flavoprotein</keyword>
<dbReference type="GO" id="GO:0071949">
    <property type="term" value="F:FAD binding"/>
    <property type="evidence" value="ECO:0007669"/>
    <property type="project" value="InterPro"/>
</dbReference>
<dbReference type="FunFam" id="3.30.70.2740:FF:000001">
    <property type="entry name" value="D-lactate dehydrogenase mitochondrial"/>
    <property type="match status" value="1"/>
</dbReference>
<dbReference type="OrthoDB" id="9811557at2"/>
<dbReference type="Pfam" id="PF02913">
    <property type="entry name" value="FAD-oxidase_C"/>
    <property type="match status" value="1"/>
</dbReference>
<dbReference type="GO" id="GO:0004458">
    <property type="term" value="F:D-lactate dehydrogenase (cytochrome) activity"/>
    <property type="evidence" value="ECO:0007669"/>
    <property type="project" value="UniProtKB-EC"/>
</dbReference>
<organism evidence="9 10">
    <name type="scientific">Pseudovibrio axinellae</name>
    <dbReference type="NCBI Taxonomy" id="989403"/>
    <lineage>
        <taxon>Bacteria</taxon>
        <taxon>Pseudomonadati</taxon>
        <taxon>Pseudomonadota</taxon>
        <taxon>Alphaproteobacteria</taxon>
        <taxon>Hyphomicrobiales</taxon>
        <taxon>Stappiaceae</taxon>
        <taxon>Pseudovibrio</taxon>
    </lineage>
</organism>
<dbReference type="SUPFAM" id="SSF55103">
    <property type="entry name" value="FAD-linked oxidases, C-terminal domain"/>
    <property type="match status" value="1"/>
</dbReference>
<evidence type="ECO:0000256" key="4">
    <source>
        <dbReference type="ARBA" id="ARBA00022827"/>
    </source>
</evidence>
<dbReference type="InterPro" id="IPR016169">
    <property type="entry name" value="FAD-bd_PCMH_sub2"/>
</dbReference>
<keyword evidence="6 9" id="KW-0560">Oxidoreductase</keyword>